<evidence type="ECO:0000313" key="1">
    <source>
        <dbReference type="EMBL" id="SNR89934.1"/>
    </source>
</evidence>
<dbReference type="RefSeq" id="WP_089333829.1">
    <property type="nucleotide sequence ID" value="NZ_FZNS01000010.1"/>
</dbReference>
<dbReference type="EMBL" id="FZNS01000010">
    <property type="protein sequence ID" value="SNR89934.1"/>
    <property type="molecule type" value="Genomic_DNA"/>
</dbReference>
<accession>A0A239A4H8</accession>
<protein>
    <submittedName>
        <fullName evidence="1">Uncharacterized protein</fullName>
    </submittedName>
</protein>
<organism evidence="1 2">
    <name type="scientific">Hymenobacter mucosus</name>
    <dbReference type="NCBI Taxonomy" id="1411120"/>
    <lineage>
        <taxon>Bacteria</taxon>
        <taxon>Pseudomonadati</taxon>
        <taxon>Bacteroidota</taxon>
        <taxon>Cytophagia</taxon>
        <taxon>Cytophagales</taxon>
        <taxon>Hymenobacteraceae</taxon>
        <taxon>Hymenobacter</taxon>
    </lineage>
</organism>
<name>A0A239A4H8_9BACT</name>
<dbReference type="Proteomes" id="UP000198310">
    <property type="component" value="Unassembled WGS sequence"/>
</dbReference>
<reference evidence="2" key="1">
    <citation type="submission" date="2017-06" db="EMBL/GenBank/DDBJ databases">
        <authorList>
            <person name="Varghese N."/>
            <person name="Submissions S."/>
        </authorList>
    </citation>
    <scope>NUCLEOTIDE SEQUENCE [LARGE SCALE GENOMIC DNA]</scope>
    <source>
        <strain evidence="2">DSM 28041</strain>
    </source>
</reference>
<keyword evidence="2" id="KW-1185">Reference proteome</keyword>
<gene>
    <name evidence="1" type="ORF">SAMN06269173_110159</name>
</gene>
<sequence length="98" mass="11227">MNQPLARQIRTSSCYRCPFAHRQADSPMTFYCVLVAHVPDVTEAVSQRRRHAACLLLQVPFIRVVAGAYNPVRPRRSRLRSKKTLLCQRNRPATHDGL</sequence>
<evidence type="ECO:0000313" key="2">
    <source>
        <dbReference type="Proteomes" id="UP000198310"/>
    </source>
</evidence>
<dbReference type="AlphaFoldDB" id="A0A239A4H8"/>
<proteinExistence type="predicted"/>